<feature type="domain" description="DNA binding HTH" evidence="1">
    <location>
        <begin position="9"/>
        <end position="49"/>
    </location>
</feature>
<evidence type="ECO:0000313" key="3">
    <source>
        <dbReference type="Proteomes" id="UP000278351"/>
    </source>
</evidence>
<dbReference type="Proteomes" id="UP000278351">
    <property type="component" value="Unassembled WGS sequence"/>
</dbReference>
<evidence type="ECO:0000259" key="1">
    <source>
        <dbReference type="Pfam" id="PF02954"/>
    </source>
</evidence>
<dbReference type="Pfam" id="PF02954">
    <property type="entry name" value="HTH_8"/>
    <property type="match status" value="1"/>
</dbReference>
<dbReference type="GO" id="GO:0043565">
    <property type="term" value="F:sequence-specific DNA binding"/>
    <property type="evidence" value="ECO:0007669"/>
    <property type="project" value="InterPro"/>
</dbReference>
<protein>
    <recommendedName>
        <fullName evidence="1">DNA binding HTH domain-containing protein</fullName>
    </recommendedName>
</protein>
<reference evidence="2 3" key="1">
    <citation type="submission" date="2018-11" db="EMBL/GenBank/DDBJ databases">
        <title>Chitinophaga lutea sp.nov., isolate from arsenic contaminated soil.</title>
        <authorList>
            <person name="Zong Y."/>
        </authorList>
    </citation>
    <scope>NUCLEOTIDE SEQUENCE [LARGE SCALE GENOMIC DNA]</scope>
    <source>
        <strain evidence="2 3">ZY74</strain>
    </source>
</reference>
<dbReference type="RefSeq" id="WP_123844555.1">
    <property type="nucleotide sequence ID" value="NZ_RPDH01000001.1"/>
</dbReference>
<dbReference type="SUPFAM" id="SSF46689">
    <property type="entry name" value="Homeodomain-like"/>
    <property type="match status" value="1"/>
</dbReference>
<organism evidence="2 3">
    <name type="scientific">Chitinophaga lutea</name>
    <dbReference type="NCBI Taxonomy" id="2488634"/>
    <lineage>
        <taxon>Bacteria</taxon>
        <taxon>Pseudomonadati</taxon>
        <taxon>Bacteroidota</taxon>
        <taxon>Chitinophagia</taxon>
        <taxon>Chitinophagales</taxon>
        <taxon>Chitinophagaceae</taxon>
        <taxon>Chitinophaga</taxon>
    </lineage>
</organism>
<dbReference type="InterPro" id="IPR002197">
    <property type="entry name" value="HTH_Fis"/>
</dbReference>
<comment type="caution">
    <text evidence="2">The sequence shown here is derived from an EMBL/GenBank/DDBJ whole genome shotgun (WGS) entry which is preliminary data.</text>
</comment>
<dbReference type="Gene3D" id="1.10.10.60">
    <property type="entry name" value="Homeodomain-like"/>
    <property type="match status" value="1"/>
</dbReference>
<dbReference type="InterPro" id="IPR009057">
    <property type="entry name" value="Homeodomain-like_sf"/>
</dbReference>
<accession>A0A3N4PZ10</accession>
<dbReference type="AlphaFoldDB" id="A0A3N4PZ10"/>
<gene>
    <name evidence="2" type="ORF">EGT74_00795</name>
</gene>
<name>A0A3N4PZ10_9BACT</name>
<dbReference type="EMBL" id="RPDH01000001">
    <property type="protein sequence ID" value="RPE12129.1"/>
    <property type="molecule type" value="Genomic_DNA"/>
</dbReference>
<keyword evidence="3" id="KW-1185">Reference proteome</keyword>
<sequence length="58" mass="7073">MLTRLHDFRDEVEKIFIEFMLNKNGRNVSRTAQELDIQRSHLYNKMERYGIRKSAEDE</sequence>
<evidence type="ECO:0000313" key="2">
    <source>
        <dbReference type="EMBL" id="RPE12129.1"/>
    </source>
</evidence>
<proteinExistence type="predicted"/>
<dbReference type="OrthoDB" id="679296at2"/>